<feature type="domain" description="GtrA/DPMS transmembrane" evidence="7">
    <location>
        <begin position="77"/>
        <end position="204"/>
    </location>
</feature>
<dbReference type="PANTHER" id="PTHR38459">
    <property type="entry name" value="PROPHAGE BACTOPRENOL-LINKED GLUCOSE TRANSLOCASE HOMOLOG"/>
    <property type="match status" value="1"/>
</dbReference>
<keyword evidence="4 6" id="KW-1133">Transmembrane helix</keyword>
<comment type="caution">
    <text evidence="8">The sequence shown here is derived from an EMBL/GenBank/DDBJ whole genome shotgun (WGS) entry which is preliminary data.</text>
</comment>
<proteinExistence type="inferred from homology"/>
<evidence type="ECO:0000256" key="2">
    <source>
        <dbReference type="ARBA" id="ARBA00009399"/>
    </source>
</evidence>
<evidence type="ECO:0000256" key="4">
    <source>
        <dbReference type="ARBA" id="ARBA00022989"/>
    </source>
</evidence>
<name>A0A1F8DRY8_9BACT</name>
<evidence type="ECO:0000256" key="6">
    <source>
        <dbReference type="SAM" id="Phobius"/>
    </source>
</evidence>
<dbReference type="InterPro" id="IPR051401">
    <property type="entry name" value="GtrA_CellWall_Glycosyl"/>
</dbReference>
<dbReference type="Proteomes" id="UP000177029">
    <property type="component" value="Unassembled WGS sequence"/>
</dbReference>
<reference evidence="8 9" key="1">
    <citation type="journal article" date="2016" name="Nat. Commun.">
        <title>Thousands of microbial genomes shed light on interconnected biogeochemical processes in an aquifer system.</title>
        <authorList>
            <person name="Anantharaman K."/>
            <person name="Brown C.T."/>
            <person name="Hug L.A."/>
            <person name="Sharon I."/>
            <person name="Castelle C.J."/>
            <person name="Probst A.J."/>
            <person name="Thomas B.C."/>
            <person name="Singh A."/>
            <person name="Wilkins M.J."/>
            <person name="Karaoz U."/>
            <person name="Brodie E.L."/>
            <person name="Williams K.H."/>
            <person name="Hubbard S.S."/>
            <person name="Banfield J.F."/>
        </authorList>
    </citation>
    <scope>NUCLEOTIDE SEQUENCE [LARGE SCALE GENOMIC DNA]</scope>
</reference>
<dbReference type="AlphaFoldDB" id="A0A1F8DRY8"/>
<evidence type="ECO:0000256" key="1">
    <source>
        <dbReference type="ARBA" id="ARBA00004141"/>
    </source>
</evidence>
<feature type="transmembrane region" description="Helical" evidence="6">
    <location>
        <begin position="106"/>
        <end position="125"/>
    </location>
</feature>
<feature type="transmembrane region" description="Helical" evidence="6">
    <location>
        <begin position="177"/>
        <end position="197"/>
    </location>
</feature>
<dbReference type="GO" id="GO:0000271">
    <property type="term" value="P:polysaccharide biosynthetic process"/>
    <property type="evidence" value="ECO:0007669"/>
    <property type="project" value="InterPro"/>
</dbReference>
<dbReference type="Pfam" id="PF04138">
    <property type="entry name" value="GtrA_DPMS_TM"/>
    <property type="match status" value="1"/>
</dbReference>
<keyword evidence="3 6" id="KW-0812">Transmembrane</keyword>
<dbReference type="PANTHER" id="PTHR38459:SF1">
    <property type="entry name" value="PROPHAGE BACTOPRENOL-LINKED GLUCOSE TRANSLOCASE HOMOLOG"/>
    <property type="match status" value="1"/>
</dbReference>
<feature type="transmembrane region" description="Helical" evidence="6">
    <location>
        <begin position="44"/>
        <end position="66"/>
    </location>
</feature>
<organism evidence="8 9">
    <name type="scientific">Candidatus Wolfebacteria bacterium RIFCSPHIGHO2_01_FULL_48_22</name>
    <dbReference type="NCBI Taxonomy" id="1802555"/>
    <lineage>
        <taxon>Bacteria</taxon>
        <taxon>Candidatus Wolfeibacteriota</taxon>
    </lineage>
</organism>
<sequence>MTKRDFTAAVIAGLLIGGFAALIAKSLERESAFLYDLGLNGWRLASIVAACFGIVCLIIAIGSFIGRKVKTVYEAVKFLIVGGLNTLVDFGVLNILILIFSAASGTLYTIFKAVSFIVAVLNSYAWNKLWTFGSHEKTDAKKIIRFFTVSIIGFGINVIIASIIVNVLAPPAGSSETLWANVGAIVATVASMVWNFIGYKYFVFHRKEGTLFVHHSERKS</sequence>
<feature type="transmembrane region" description="Helical" evidence="6">
    <location>
        <begin position="146"/>
        <end position="165"/>
    </location>
</feature>
<protein>
    <recommendedName>
        <fullName evidence="7">GtrA/DPMS transmembrane domain-containing protein</fullName>
    </recommendedName>
</protein>
<dbReference type="EMBL" id="MGIP01000011">
    <property type="protein sequence ID" value="OGM91166.1"/>
    <property type="molecule type" value="Genomic_DNA"/>
</dbReference>
<keyword evidence="5 6" id="KW-0472">Membrane</keyword>
<gene>
    <name evidence="8" type="ORF">A2755_02035</name>
</gene>
<evidence type="ECO:0000256" key="3">
    <source>
        <dbReference type="ARBA" id="ARBA00022692"/>
    </source>
</evidence>
<feature type="transmembrane region" description="Helical" evidence="6">
    <location>
        <begin position="78"/>
        <end position="100"/>
    </location>
</feature>
<dbReference type="InterPro" id="IPR007267">
    <property type="entry name" value="GtrA_DPMS_TM"/>
</dbReference>
<evidence type="ECO:0000313" key="9">
    <source>
        <dbReference type="Proteomes" id="UP000177029"/>
    </source>
</evidence>
<evidence type="ECO:0000313" key="8">
    <source>
        <dbReference type="EMBL" id="OGM91166.1"/>
    </source>
</evidence>
<comment type="subcellular location">
    <subcellularLocation>
        <location evidence="1">Membrane</location>
        <topology evidence="1">Multi-pass membrane protein</topology>
    </subcellularLocation>
</comment>
<evidence type="ECO:0000259" key="7">
    <source>
        <dbReference type="Pfam" id="PF04138"/>
    </source>
</evidence>
<dbReference type="STRING" id="1802555.A2755_02035"/>
<accession>A0A1F8DRY8</accession>
<evidence type="ECO:0000256" key="5">
    <source>
        <dbReference type="ARBA" id="ARBA00023136"/>
    </source>
</evidence>
<comment type="similarity">
    <text evidence="2">Belongs to the GtrA family.</text>
</comment>
<dbReference type="GO" id="GO:0005886">
    <property type="term" value="C:plasma membrane"/>
    <property type="evidence" value="ECO:0007669"/>
    <property type="project" value="TreeGrafter"/>
</dbReference>